<dbReference type="GO" id="GO:0005524">
    <property type="term" value="F:ATP binding"/>
    <property type="evidence" value="ECO:0007669"/>
    <property type="project" value="UniProtKB-KW"/>
</dbReference>
<evidence type="ECO:0000259" key="13">
    <source>
        <dbReference type="SMART" id="SM00562"/>
    </source>
</evidence>
<dbReference type="PRINTS" id="PR01243">
    <property type="entry name" value="NUCDPKINASE"/>
</dbReference>
<evidence type="ECO:0000256" key="9">
    <source>
        <dbReference type="ARBA" id="ARBA00023080"/>
    </source>
</evidence>
<dbReference type="GO" id="GO:0006241">
    <property type="term" value="P:CTP biosynthetic process"/>
    <property type="evidence" value="ECO:0007669"/>
    <property type="project" value="InterPro"/>
</dbReference>
<dbReference type="Proteomes" id="UP000014760">
    <property type="component" value="Unassembled WGS sequence"/>
</dbReference>
<dbReference type="EC" id="2.7.4.6" evidence="12"/>
<dbReference type="InterPro" id="IPR023005">
    <property type="entry name" value="Nucleoside_diP_kinase_AS"/>
</dbReference>
<accession>R7UC11</accession>
<proteinExistence type="inferred from homology"/>
<dbReference type="Gene3D" id="3.30.70.141">
    <property type="entry name" value="Nucleoside diphosphate kinase-like domain"/>
    <property type="match status" value="1"/>
</dbReference>
<dbReference type="SMART" id="SM00562">
    <property type="entry name" value="NDK"/>
    <property type="match status" value="1"/>
</dbReference>
<feature type="domain" description="Nucleoside diphosphate kinase-like" evidence="13">
    <location>
        <begin position="8"/>
        <end position="149"/>
    </location>
</feature>
<evidence type="ECO:0000256" key="10">
    <source>
        <dbReference type="PROSITE-ProRule" id="PRU00706"/>
    </source>
</evidence>
<evidence type="ECO:0000313" key="16">
    <source>
        <dbReference type="Proteomes" id="UP000014760"/>
    </source>
</evidence>
<sequence length="179" mass="20752">MSRHAKTLELTLAILKPDLMSNIFAAQNVRQRILKNGFYFVKTRNLHLTTSEAAQFYGEHEGKFFFNRLVTYMTSGPIRTHILARDNAIKQWRMLLGATKVNKTVYAEPDSIRGEFGLSDTRNCVHGSDSPATARREINFFFPDFNIEMWMATKQNFFLQNKVSFNENLNEHLILPEET</sequence>
<evidence type="ECO:0000256" key="6">
    <source>
        <dbReference type="ARBA" id="ARBA00022777"/>
    </source>
</evidence>
<dbReference type="PROSITE" id="PS51374">
    <property type="entry name" value="NDPK_LIKE"/>
    <property type="match status" value="1"/>
</dbReference>
<dbReference type="GO" id="GO:0006183">
    <property type="term" value="P:GTP biosynthetic process"/>
    <property type="evidence" value="ECO:0007669"/>
    <property type="project" value="InterPro"/>
</dbReference>
<feature type="binding site" evidence="10">
    <location>
        <position position="65"/>
    </location>
    <ligand>
        <name>ATP</name>
        <dbReference type="ChEBI" id="CHEBI:30616"/>
    </ligand>
</feature>
<dbReference type="GO" id="GO:0006228">
    <property type="term" value="P:UTP biosynthetic process"/>
    <property type="evidence" value="ECO:0007669"/>
    <property type="project" value="InterPro"/>
</dbReference>
<dbReference type="PANTHER" id="PTHR46161">
    <property type="entry name" value="NUCLEOSIDE DIPHOSPHATE KINASE"/>
    <property type="match status" value="1"/>
</dbReference>
<evidence type="ECO:0000256" key="2">
    <source>
        <dbReference type="ARBA" id="ARBA00022490"/>
    </source>
</evidence>
<keyword evidence="8" id="KW-0460">Magnesium</keyword>
<keyword evidence="16" id="KW-1185">Reference proteome</keyword>
<dbReference type="SUPFAM" id="SSF54919">
    <property type="entry name" value="Nucleoside diphosphate kinase, NDK"/>
    <property type="match status" value="1"/>
</dbReference>
<dbReference type="OMA" id="YHRLTSF"/>
<organism evidence="14">
    <name type="scientific">Capitella teleta</name>
    <name type="common">Polychaete worm</name>
    <dbReference type="NCBI Taxonomy" id="283909"/>
    <lineage>
        <taxon>Eukaryota</taxon>
        <taxon>Metazoa</taxon>
        <taxon>Spiralia</taxon>
        <taxon>Lophotrochozoa</taxon>
        <taxon>Annelida</taxon>
        <taxon>Polychaeta</taxon>
        <taxon>Sedentaria</taxon>
        <taxon>Scolecida</taxon>
        <taxon>Capitellidae</taxon>
        <taxon>Capitella</taxon>
    </lineage>
</organism>
<dbReference type="InterPro" id="IPR001564">
    <property type="entry name" value="Nucleoside_diP_kinase"/>
</dbReference>
<dbReference type="FunCoup" id="R7UC11">
    <property type="interactions" value="1756"/>
</dbReference>
<comment type="catalytic activity">
    <reaction evidence="12">
        <text>a 2'-deoxyribonucleoside 5'-diphosphate + ATP = a 2'-deoxyribonucleoside 5'-triphosphate + ADP</text>
        <dbReference type="Rhea" id="RHEA:44640"/>
        <dbReference type="ChEBI" id="CHEBI:30616"/>
        <dbReference type="ChEBI" id="CHEBI:61560"/>
        <dbReference type="ChEBI" id="CHEBI:73316"/>
        <dbReference type="ChEBI" id="CHEBI:456216"/>
        <dbReference type="EC" id="2.7.4.6"/>
    </reaction>
</comment>
<comment type="similarity">
    <text evidence="1 10 11">Belongs to the NDK family.</text>
</comment>
<keyword evidence="3 12" id="KW-0808">Transferase</keyword>
<dbReference type="Pfam" id="PF00334">
    <property type="entry name" value="NDK"/>
    <property type="match status" value="1"/>
</dbReference>
<gene>
    <name evidence="14" type="ORF">CAPTEDRAFT_91319</name>
</gene>
<evidence type="ECO:0000313" key="14">
    <source>
        <dbReference type="EMBL" id="ELU03651.1"/>
    </source>
</evidence>
<dbReference type="GO" id="GO:0046872">
    <property type="term" value="F:metal ion binding"/>
    <property type="evidence" value="ECO:0007669"/>
    <property type="project" value="UniProtKB-KW"/>
</dbReference>
<keyword evidence="9" id="KW-0546">Nucleotide metabolism</keyword>
<protein>
    <recommendedName>
        <fullName evidence="12">Nucleoside diphosphate kinase</fullName>
        <ecNumber evidence="12">2.7.4.6</ecNumber>
    </recommendedName>
</protein>
<evidence type="ECO:0000256" key="4">
    <source>
        <dbReference type="ARBA" id="ARBA00022723"/>
    </source>
</evidence>
<feature type="binding site" evidence="10">
    <location>
        <position position="99"/>
    </location>
    <ligand>
        <name>ATP</name>
        <dbReference type="ChEBI" id="CHEBI:30616"/>
    </ligand>
</feature>
<keyword evidence="7 12" id="KW-0067">ATP-binding</keyword>
<evidence type="ECO:0000256" key="5">
    <source>
        <dbReference type="ARBA" id="ARBA00022741"/>
    </source>
</evidence>
<reference evidence="15" key="3">
    <citation type="submission" date="2015-06" db="UniProtKB">
        <authorList>
            <consortium name="EnsemblMetazoa"/>
        </authorList>
    </citation>
    <scope>IDENTIFICATION</scope>
</reference>
<dbReference type="InterPro" id="IPR034907">
    <property type="entry name" value="NDK-like_dom"/>
</dbReference>
<evidence type="ECO:0000256" key="3">
    <source>
        <dbReference type="ARBA" id="ARBA00022679"/>
    </source>
</evidence>
<evidence type="ECO:0000313" key="15">
    <source>
        <dbReference type="EnsemblMetazoa" id="CapteP91319"/>
    </source>
</evidence>
<dbReference type="OrthoDB" id="25346at2759"/>
<evidence type="ECO:0000256" key="8">
    <source>
        <dbReference type="ARBA" id="ARBA00022842"/>
    </source>
</evidence>
<keyword evidence="6 12" id="KW-0418">Kinase</keyword>
<dbReference type="EnsemblMetazoa" id="CapteT91319">
    <property type="protein sequence ID" value="CapteP91319"/>
    <property type="gene ID" value="CapteG91319"/>
</dbReference>
<dbReference type="EMBL" id="KB303020">
    <property type="protein sequence ID" value="ELU03651.1"/>
    <property type="molecule type" value="Genomic_DNA"/>
</dbReference>
<evidence type="ECO:0000256" key="7">
    <source>
        <dbReference type="ARBA" id="ARBA00022840"/>
    </source>
</evidence>
<keyword evidence="5 12" id="KW-0547">Nucleotide-binding</keyword>
<dbReference type="PROSITE" id="PS00469">
    <property type="entry name" value="NDPK"/>
    <property type="match status" value="1"/>
</dbReference>
<name>R7UC11_CAPTE</name>
<evidence type="ECO:0000256" key="12">
    <source>
        <dbReference type="RuleBase" id="RU004013"/>
    </source>
</evidence>
<evidence type="ECO:0000256" key="11">
    <source>
        <dbReference type="RuleBase" id="RU004011"/>
    </source>
</evidence>
<evidence type="ECO:0000256" key="1">
    <source>
        <dbReference type="ARBA" id="ARBA00008142"/>
    </source>
</evidence>
<feature type="active site" description="Pros-phosphohistidine intermediate" evidence="10">
    <location>
        <position position="126"/>
    </location>
</feature>
<keyword evidence="2" id="KW-0963">Cytoplasm</keyword>
<dbReference type="HOGENOM" id="CLU_060216_8_0_1"/>
<reference evidence="14 16" key="2">
    <citation type="journal article" date="2013" name="Nature">
        <title>Insights into bilaterian evolution from three spiralian genomes.</title>
        <authorList>
            <person name="Simakov O."/>
            <person name="Marletaz F."/>
            <person name="Cho S.J."/>
            <person name="Edsinger-Gonzales E."/>
            <person name="Havlak P."/>
            <person name="Hellsten U."/>
            <person name="Kuo D.H."/>
            <person name="Larsson T."/>
            <person name="Lv J."/>
            <person name="Arendt D."/>
            <person name="Savage R."/>
            <person name="Osoegawa K."/>
            <person name="de Jong P."/>
            <person name="Grimwood J."/>
            <person name="Chapman J.A."/>
            <person name="Shapiro H."/>
            <person name="Aerts A."/>
            <person name="Otillar R.P."/>
            <person name="Terry A.Y."/>
            <person name="Boore J.L."/>
            <person name="Grigoriev I.V."/>
            <person name="Lindberg D.R."/>
            <person name="Seaver E.C."/>
            <person name="Weisblat D.A."/>
            <person name="Putnam N.H."/>
            <person name="Rokhsar D.S."/>
        </authorList>
    </citation>
    <scope>NUCLEOTIDE SEQUENCE</scope>
    <source>
        <strain evidence="14 16">I ESC-2004</strain>
    </source>
</reference>
<dbReference type="PANTHER" id="PTHR46161:SF3">
    <property type="entry name" value="NUCLEOSIDE DIPHOSPHATE KINASE DDB_G0292928-RELATED"/>
    <property type="match status" value="1"/>
</dbReference>
<dbReference type="STRING" id="283909.R7UC11"/>
<feature type="binding site" evidence="10">
    <location>
        <position position="113"/>
    </location>
    <ligand>
        <name>ATP</name>
        <dbReference type="ChEBI" id="CHEBI:30616"/>
    </ligand>
</feature>
<dbReference type="GO" id="GO:0004550">
    <property type="term" value="F:nucleoside diphosphate kinase activity"/>
    <property type="evidence" value="ECO:0007669"/>
    <property type="project" value="UniProtKB-EC"/>
</dbReference>
<feature type="binding site" evidence="10">
    <location>
        <position position="123"/>
    </location>
    <ligand>
        <name>ATP</name>
        <dbReference type="ChEBI" id="CHEBI:30616"/>
    </ligand>
</feature>
<dbReference type="AlphaFoldDB" id="R7UC11"/>
<feature type="binding site" evidence="10">
    <location>
        <position position="16"/>
    </location>
    <ligand>
        <name>ATP</name>
        <dbReference type="ChEBI" id="CHEBI:30616"/>
    </ligand>
</feature>
<feature type="binding site" evidence="10">
    <location>
        <position position="93"/>
    </location>
    <ligand>
        <name>ATP</name>
        <dbReference type="ChEBI" id="CHEBI:30616"/>
    </ligand>
</feature>
<keyword evidence="4" id="KW-0479">Metal-binding</keyword>
<dbReference type="EMBL" id="AMQN01001501">
    <property type="status" value="NOT_ANNOTATED_CDS"/>
    <property type="molecule type" value="Genomic_DNA"/>
</dbReference>
<reference evidence="16" key="1">
    <citation type="submission" date="2012-12" db="EMBL/GenBank/DDBJ databases">
        <authorList>
            <person name="Hellsten U."/>
            <person name="Grimwood J."/>
            <person name="Chapman J.A."/>
            <person name="Shapiro H."/>
            <person name="Aerts A."/>
            <person name="Otillar R.P."/>
            <person name="Terry A.Y."/>
            <person name="Boore J.L."/>
            <person name="Simakov O."/>
            <person name="Marletaz F."/>
            <person name="Cho S.-J."/>
            <person name="Edsinger-Gonzales E."/>
            <person name="Havlak P."/>
            <person name="Kuo D.-H."/>
            <person name="Larsson T."/>
            <person name="Lv J."/>
            <person name="Arendt D."/>
            <person name="Savage R."/>
            <person name="Osoegawa K."/>
            <person name="de Jong P."/>
            <person name="Lindberg D.R."/>
            <person name="Seaver E.C."/>
            <person name="Weisblat D.A."/>
            <person name="Putnam N.H."/>
            <person name="Grigoriev I.V."/>
            <person name="Rokhsar D.S."/>
        </authorList>
    </citation>
    <scope>NUCLEOTIDE SEQUENCE</scope>
    <source>
        <strain evidence="16">I ESC-2004</strain>
    </source>
</reference>
<dbReference type="InterPro" id="IPR036850">
    <property type="entry name" value="NDK-like_dom_sf"/>
</dbReference>